<feature type="domain" description="4Fe-4S ferredoxin-type" evidence="8">
    <location>
        <begin position="99"/>
        <end position="128"/>
    </location>
</feature>
<dbReference type="KEGG" id="tcm:HL41_08580"/>
<evidence type="ECO:0000256" key="2">
    <source>
        <dbReference type="ARBA" id="ARBA00022485"/>
    </source>
</evidence>
<dbReference type="STRING" id="289377.HL41_08580"/>
<keyword evidence="6 7" id="KW-0411">Iron-sulfur</keyword>
<dbReference type="AlphaFoldDB" id="A0A075X128"/>
<organism evidence="9 10">
    <name type="scientific">Thermodesulfobacterium commune DSM 2178</name>
    <dbReference type="NCBI Taxonomy" id="289377"/>
    <lineage>
        <taxon>Bacteria</taxon>
        <taxon>Pseudomonadati</taxon>
        <taxon>Thermodesulfobacteriota</taxon>
        <taxon>Thermodesulfobacteria</taxon>
        <taxon>Thermodesulfobacteriales</taxon>
        <taxon>Thermodesulfobacteriaceae</taxon>
        <taxon>Thermodesulfobacterium</taxon>
    </lineage>
</organism>
<keyword evidence="4" id="KW-0677">Repeat</keyword>
<keyword evidence="2 7" id="KW-0004">4Fe-4S</keyword>
<dbReference type="HOGENOM" id="CLU_043374_0_3_0"/>
<dbReference type="InterPro" id="IPR014603">
    <property type="entry name" value="Formate_DH_Fe-S_su"/>
</dbReference>
<feature type="binding site" evidence="7">
    <location>
        <position position="78"/>
    </location>
    <ligand>
        <name>[4Fe-4S] cluster</name>
        <dbReference type="ChEBI" id="CHEBI:49883"/>
        <label>3</label>
    </ligand>
</feature>
<dbReference type="eggNOG" id="COG0437">
    <property type="taxonomic scope" value="Bacteria"/>
</dbReference>
<dbReference type="PANTHER" id="PTHR43545:SF6">
    <property type="entry name" value="FORMATE DEHYDROGENASE, NITRATE-INDUCIBLE, IRON-SULFUR SUBUNIT"/>
    <property type="match status" value="1"/>
</dbReference>
<evidence type="ECO:0000256" key="4">
    <source>
        <dbReference type="ARBA" id="ARBA00022737"/>
    </source>
</evidence>
<accession>A0A075X128</accession>
<dbReference type="PANTHER" id="PTHR43545">
    <property type="entry name" value="FORMATE DEHYDROGENASE, NITRATE-INDUCIBLE, IRON-SULFUR SUBUNIT"/>
    <property type="match status" value="1"/>
</dbReference>
<feature type="domain" description="4Fe-4S ferredoxin-type" evidence="8">
    <location>
        <begin position="66"/>
        <end position="97"/>
    </location>
</feature>
<keyword evidence="3 7" id="KW-0479">Metal-binding</keyword>
<comment type="cofactor">
    <cofactor evidence="7">
        <name>[4Fe-4S] cluster</name>
        <dbReference type="ChEBI" id="CHEBI:49883"/>
    </cofactor>
    <text evidence="7">Binds 4 [4Fe-4S] clusters per subunit.</text>
</comment>
<dbReference type="SUPFAM" id="SSF54862">
    <property type="entry name" value="4Fe-4S ferredoxins"/>
    <property type="match status" value="1"/>
</dbReference>
<dbReference type="RefSeq" id="WP_038061343.1">
    <property type="nucleotide sequence ID" value="NZ_CP008796.1"/>
</dbReference>
<feature type="binding site" evidence="7">
    <location>
        <position position="13"/>
    </location>
    <ligand>
        <name>[4Fe-4S] cluster</name>
        <dbReference type="ChEBI" id="CHEBI:49883"/>
        <label>1</label>
    </ligand>
</feature>
<dbReference type="Pfam" id="PF13247">
    <property type="entry name" value="Fer4_11"/>
    <property type="match status" value="1"/>
</dbReference>
<feature type="binding site" evidence="7">
    <location>
        <position position="153"/>
    </location>
    <ligand>
        <name>[4Fe-4S] cluster</name>
        <dbReference type="ChEBI" id="CHEBI:49883"/>
        <label>1</label>
    </ligand>
</feature>
<keyword evidence="5 7" id="KW-0408">Iron</keyword>
<feature type="binding site" evidence="7">
    <location>
        <position position="23"/>
    </location>
    <ligand>
        <name>[4Fe-4S] cluster</name>
        <dbReference type="ChEBI" id="CHEBI:49883"/>
        <label>2</label>
    </ligand>
</feature>
<dbReference type="PaxDb" id="289377-HL41_08580"/>
<dbReference type="InterPro" id="IPR017900">
    <property type="entry name" value="4Fe4S_Fe_S_CS"/>
</dbReference>
<dbReference type="PROSITE" id="PS51379">
    <property type="entry name" value="4FE4S_FER_2"/>
    <property type="match status" value="3"/>
</dbReference>
<dbReference type="OrthoDB" id="9779457at2"/>
<reference evidence="9 10" key="1">
    <citation type="journal article" date="2015" name="Genome Announc.">
        <title>Genome Sequence of a Sulfate-Reducing Thermophilic Bacterium, Thermodesulfobacterium commune DSM 2178T (Phylum Thermodesulfobacteria).</title>
        <authorList>
            <person name="Bhatnagar S."/>
            <person name="Badger J.H."/>
            <person name="Madupu R."/>
            <person name="Khouri H.M."/>
            <person name="O'Connor E.M."/>
            <person name="Robb F.T."/>
            <person name="Ward N.L."/>
            <person name="Eisen J.A."/>
        </authorList>
    </citation>
    <scope>NUCLEOTIDE SEQUENCE [LARGE SCALE GENOMIC DNA]</scope>
    <source>
        <strain evidence="9 10">DSM 2178</strain>
    </source>
</reference>
<evidence type="ECO:0000256" key="1">
    <source>
        <dbReference type="ARBA" id="ARBA00004196"/>
    </source>
</evidence>
<evidence type="ECO:0000256" key="6">
    <source>
        <dbReference type="ARBA" id="ARBA00023014"/>
    </source>
</evidence>
<dbReference type="GO" id="GO:0045333">
    <property type="term" value="P:cellular respiration"/>
    <property type="evidence" value="ECO:0007669"/>
    <property type="project" value="InterPro"/>
</dbReference>
<dbReference type="GO" id="GO:0015944">
    <property type="term" value="P:formate oxidation"/>
    <property type="evidence" value="ECO:0007669"/>
    <property type="project" value="InterPro"/>
</dbReference>
<feature type="binding site" evidence="7">
    <location>
        <position position="108"/>
    </location>
    <ligand>
        <name>[4Fe-4S] cluster</name>
        <dbReference type="ChEBI" id="CHEBI:49883"/>
        <label>4</label>
    </ligand>
</feature>
<name>A0A075X128_9BACT</name>
<proteinExistence type="predicted"/>
<dbReference type="Gene3D" id="3.30.70.20">
    <property type="match status" value="2"/>
</dbReference>
<keyword evidence="10" id="KW-1185">Reference proteome</keyword>
<feature type="binding site" evidence="7">
    <location>
        <position position="19"/>
    </location>
    <ligand>
        <name>[4Fe-4S] cluster</name>
        <dbReference type="ChEBI" id="CHEBI:49883"/>
        <label>1</label>
    </ligand>
</feature>
<dbReference type="GO" id="GO:0046872">
    <property type="term" value="F:metal ion binding"/>
    <property type="evidence" value="ECO:0007669"/>
    <property type="project" value="UniProtKB-KW"/>
</dbReference>
<feature type="binding site" evidence="7">
    <location>
        <position position="75"/>
    </location>
    <ligand>
        <name>[4Fe-4S] cluster</name>
        <dbReference type="ChEBI" id="CHEBI:49883"/>
        <label>3</label>
    </ligand>
</feature>
<feature type="binding site" evidence="7">
    <location>
        <position position="134"/>
    </location>
    <ligand>
        <name>[4Fe-4S] cluster</name>
        <dbReference type="ChEBI" id="CHEBI:49883"/>
        <label>2</label>
    </ligand>
</feature>
<dbReference type="InterPro" id="IPR051555">
    <property type="entry name" value="FDH_Electron_Transfer_Unit"/>
</dbReference>
<feature type="binding site" evidence="7">
    <location>
        <position position="149"/>
    </location>
    <ligand>
        <name>[4Fe-4S] cluster</name>
        <dbReference type="ChEBI" id="CHEBI:49883"/>
        <label>2</label>
    </ligand>
</feature>
<dbReference type="PIRSF" id="PIRSF036298">
    <property type="entry name" value="FDH_4Fe4S"/>
    <property type="match status" value="1"/>
</dbReference>
<feature type="binding site" evidence="7">
    <location>
        <position position="16"/>
    </location>
    <ligand>
        <name>[4Fe-4S] cluster</name>
        <dbReference type="ChEBI" id="CHEBI:49883"/>
        <label>1</label>
    </ligand>
</feature>
<protein>
    <submittedName>
        <fullName evidence="9">4Fe-4S ferredoxin</fullName>
    </submittedName>
</protein>
<dbReference type="PROSITE" id="PS00198">
    <property type="entry name" value="4FE4S_FER_1"/>
    <property type="match status" value="1"/>
</dbReference>
<feature type="binding site" evidence="7">
    <location>
        <position position="118"/>
    </location>
    <ligand>
        <name>[4Fe-4S] cluster</name>
        <dbReference type="ChEBI" id="CHEBI:49883"/>
        <label>3</label>
    </ligand>
</feature>
<dbReference type="Pfam" id="PF12800">
    <property type="entry name" value="Fer4_4"/>
    <property type="match status" value="1"/>
</dbReference>
<evidence type="ECO:0000313" key="9">
    <source>
        <dbReference type="EMBL" id="AIH04697.1"/>
    </source>
</evidence>
<dbReference type="InterPro" id="IPR017896">
    <property type="entry name" value="4Fe4S_Fe-S-bd"/>
</dbReference>
<evidence type="ECO:0000256" key="3">
    <source>
        <dbReference type="ARBA" id="ARBA00022723"/>
    </source>
</evidence>
<dbReference type="EMBL" id="CP008796">
    <property type="protein sequence ID" value="AIH04697.1"/>
    <property type="molecule type" value="Genomic_DNA"/>
</dbReference>
<sequence>MARKALLITPDLCIGCRGCQVACKSWNDLPAEETKNNGTHENPPDLTGYTYNRIRFIEKVNEKGEVQWLFVSHRCLHCGEPACVEICPVKALKKDAETGIVYYDKTQCIGCQACQAACPFNIPRYDKNGKISKCHFCIDRVKAGLSPACAKTCPTEAIKYGNREELIKEAKAEGYSVLYGETELGGLGVVYALKASPKEYNLAENPKKPENLIAMGQMLRTLIEKGVALSPSVLKDIGLIKG</sequence>
<feature type="binding site" evidence="7">
    <location>
        <position position="83"/>
    </location>
    <ligand>
        <name>[4Fe-4S] cluster</name>
        <dbReference type="ChEBI" id="CHEBI:49883"/>
        <label>3</label>
    </ligand>
</feature>
<feature type="binding site" evidence="7">
    <location>
        <position position="87"/>
    </location>
    <ligand>
        <name>[4Fe-4S] cluster</name>
        <dbReference type="ChEBI" id="CHEBI:49883"/>
        <label>4</label>
    </ligand>
</feature>
<comment type="subcellular location">
    <subcellularLocation>
        <location evidence="1">Cell envelope</location>
    </subcellularLocation>
</comment>
<evidence type="ECO:0000313" key="10">
    <source>
        <dbReference type="Proteomes" id="UP000028481"/>
    </source>
</evidence>
<evidence type="ECO:0000259" key="8">
    <source>
        <dbReference type="PROSITE" id="PS51379"/>
    </source>
</evidence>
<evidence type="ECO:0000256" key="5">
    <source>
        <dbReference type="ARBA" id="ARBA00023004"/>
    </source>
</evidence>
<feature type="domain" description="4Fe-4S ferredoxin-type" evidence="8">
    <location>
        <begin position="4"/>
        <end position="34"/>
    </location>
</feature>
<feature type="binding site" evidence="7">
    <location>
        <position position="137"/>
    </location>
    <ligand>
        <name>[4Fe-4S] cluster</name>
        <dbReference type="ChEBI" id="CHEBI:49883"/>
        <label>2</label>
    </ligand>
</feature>
<gene>
    <name evidence="9" type="ORF">HL41_08580</name>
</gene>
<evidence type="ECO:0000256" key="7">
    <source>
        <dbReference type="PIRSR" id="PIRSR036298-50"/>
    </source>
</evidence>
<feature type="binding site" evidence="7">
    <location>
        <position position="111"/>
    </location>
    <ligand>
        <name>[4Fe-4S] cluster</name>
        <dbReference type="ChEBI" id="CHEBI:49883"/>
        <label>4</label>
    </ligand>
</feature>
<feature type="binding site" evidence="7">
    <location>
        <position position="114"/>
    </location>
    <ligand>
        <name>[4Fe-4S] cluster</name>
        <dbReference type="ChEBI" id="CHEBI:49883"/>
        <label>4</label>
    </ligand>
</feature>
<dbReference type="Proteomes" id="UP000028481">
    <property type="component" value="Chromosome"/>
</dbReference>
<dbReference type="GO" id="GO:0030313">
    <property type="term" value="C:cell envelope"/>
    <property type="evidence" value="ECO:0007669"/>
    <property type="project" value="UniProtKB-SubCell"/>
</dbReference>
<dbReference type="GO" id="GO:0051539">
    <property type="term" value="F:4 iron, 4 sulfur cluster binding"/>
    <property type="evidence" value="ECO:0007669"/>
    <property type="project" value="UniProtKB-KW"/>
</dbReference>